<dbReference type="EMBL" id="JAWXYG010000009">
    <property type="protein sequence ID" value="KAK4263047.1"/>
    <property type="molecule type" value="Genomic_DNA"/>
</dbReference>
<dbReference type="InterPro" id="IPR050258">
    <property type="entry name" value="Leguminous_Lectin"/>
</dbReference>
<name>A0AAE1MD77_9FABA</name>
<dbReference type="InterPro" id="IPR013320">
    <property type="entry name" value="ConA-like_dom_sf"/>
</dbReference>
<dbReference type="PANTHER" id="PTHR32401:SF52">
    <property type="entry name" value="LECTIN 7"/>
    <property type="match status" value="1"/>
</dbReference>
<evidence type="ECO:0000313" key="6">
    <source>
        <dbReference type="Proteomes" id="UP001293593"/>
    </source>
</evidence>
<dbReference type="CDD" id="cd06899">
    <property type="entry name" value="lectin_legume_LecRK_Arcelin_ConA"/>
    <property type="match status" value="1"/>
</dbReference>
<dbReference type="PANTHER" id="PTHR32401">
    <property type="entry name" value="CONCANAVALIN A-LIKE LECTIN FAMILY PROTEIN"/>
    <property type="match status" value="1"/>
</dbReference>
<dbReference type="Proteomes" id="UP001293593">
    <property type="component" value="Unassembled WGS sequence"/>
</dbReference>
<feature type="signal peptide" evidence="3">
    <location>
        <begin position="1"/>
        <end position="24"/>
    </location>
</feature>
<evidence type="ECO:0000313" key="5">
    <source>
        <dbReference type="EMBL" id="KAK4263047.1"/>
    </source>
</evidence>
<dbReference type="InterPro" id="IPR016363">
    <property type="entry name" value="L-lectin"/>
</dbReference>
<comment type="similarity">
    <text evidence="1">Belongs to the leguminous lectin family.</text>
</comment>
<feature type="domain" description="Legume lectin" evidence="4">
    <location>
        <begin position="24"/>
        <end position="256"/>
    </location>
</feature>
<keyword evidence="3" id="KW-0732">Signal</keyword>
<comment type="caution">
    <text evidence="5">The sequence shown here is derived from an EMBL/GenBank/DDBJ whole genome shotgun (WGS) entry which is preliminary data.</text>
</comment>
<organism evidence="5 6">
    <name type="scientific">Acacia crassicarpa</name>
    <name type="common">northern wattle</name>
    <dbReference type="NCBI Taxonomy" id="499986"/>
    <lineage>
        <taxon>Eukaryota</taxon>
        <taxon>Viridiplantae</taxon>
        <taxon>Streptophyta</taxon>
        <taxon>Embryophyta</taxon>
        <taxon>Tracheophyta</taxon>
        <taxon>Spermatophyta</taxon>
        <taxon>Magnoliopsida</taxon>
        <taxon>eudicotyledons</taxon>
        <taxon>Gunneridae</taxon>
        <taxon>Pentapetalae</taxon>
        <taxon>rosids</taxon>
        <taxon>fabids</taxon>
        <taxon>Fabales</taxon>
        <taxon>Fabaceae</taxon>
        <taxon>Caesalpinioideae</taxon>
        <taxon>mimosoid clade</taxon>
        <taxon>Acacieae</taxon>
        <taxon>Acacia</taxon>
    </lineage>
</organism>
<dbReference type="PROSITE" id="PS00308">
    <property type="entry name" value="LECTIN_LEGUME_ALPHA"/>
    <property type="match status" value="1"/>
</dbReference>
<dbReference type="AlphaFoldDB" id="A0AAE1MD77"/>
<protein>
    <recommendedName>
        <fullName evidence="4">Legume lectin domain-containing protein</fullName>
    </recommendedName>
</protein>
<dbReference type="Pfam" id="PF00139">
    <property type="entry name" value="Lectin_legB"/>
    <property type="match status" value="1"/>
</dbReference>
<dbReference type="SUPFAM" id="SSF49899">
    <property type="entry name" value="Concanavalin A-like lectins/glucanases"/>
    <property type="match status" value="1"/>
</dbReference>
<dbReference type="InterPro" id="IPR000985">
    <property type="entry name" value="Lectin_LegA_CS"/>
</dbReference>
<dbReference type="PIRSF" id="PIRSF002690">
    <property type="entry name" value="L-type_lectin_plant"/>
    <property type="match status" value="1"/>
</dbReference>
<feature type="chain" id="PRO_5042099342" description="Legume lectin domain-containing protein" evidence="3">
    <location>
        <begin position="25"/>
        <end position="259"/>
    </location>
</feature>
<proteinExistence type="inferred from homology"/>
<evidence type="ECO:0000256" key="1">
    <source>
        <dbReference type="ARBA" id="ARBA00007606"/>
    </source>
</evidence>
<dbReference type="Gene3D" id="2.60.120.200">
    <property type="match status" value="1"/>
</dbReference>
<keyword evidence="2" id="KW-0430">Lectin</keyword>
<dbReference type="InterPro" id="IPR001220">
    <property type="entry name" value="Legume_lectin_dom"/>
</dbReference>
<accession>A0AAE1MD77</accession>
<evidence type="ECO:0000256" key="3">
    <source>
        <dbReference type="SAM" id="SignalP"/>
    </source>
</evidence>
<evidence type="ECO:0000256" key="2">
    <source>
        <dbReference type="ARBA" id="ARBA00022734"/>
    </source>
</evidence>
<gene>
    <name evidence="5" type="ORF">QN277_028523</name>
</gene>
<dbReference type="GO" id="GO:0030246">
    <property type="term" value="F:carbohydrate binding"/>
    <property type="evidence" value="ECO:0007669"/>
    <property type="project" value="UniProtKB-KW"/>
</dbReference>
<reference evidence="5" key="1">
    <citation type="submission" date="2023-10" db="EMBL/GenBank/DDBJ databases">
        <title>Chromosome-level genome of the transformable northern wattle, Acacia crassicarpa.</title>
        <authorList>
            <person name="Massaro I."/>
            <person name="Sinha N.R."/>
            <person name="Poethig S."/>
            <person name="Leichty A.R."/>
        </authorList>
    </citation>
    <scope>NUCLEOTIDE SEQUENCE</scope>
    <source>
        <strain evidence="5">Acra3RX</strain>
        <tissue evidence="5">Leaf</tissue>
    </source>
</reference>
<keyword evidence="6" id="KW-1185">Reference proteome</keyword>
<evidence type="ECO:0000259" key="4">
    <source>
        <dbReference type="Pfam" id="PF00139"/>
    </source>
</evidence>
<sequence>MAISNSISLTLLISILVLVHNVNSLSFKFPTFDSNYTSSITFEGYAFASQGYLQLTNIINSGVPQPKSVGRASYSKPVHLWDAETGKLASFTTSFSFIVSPTSFGLFGDGISFFIAPFNSSIPSYSNGGYLGLFSGPTALNSYANRIVAIELDTFSNPWDPKSAHIGIDVNSIASVKTAYWNVEKQLTGIATISYDAEVKSLSVYVNYPTGTSSASLSFEVDLRTVLPEWVRVGFSGATGEVVELHKILSWDFVISNFY</sequence>